<dbReference type="EMBL" id="JAESIY010000008">
    <property type="protein sequence ID" value="MBL3657477.1"/>
    <property type="molecule type" value="Genomic_DNA"/>
</dbReference>
<feature type="compositionally biased region" description="Basic and acidic residues" evidence="10">
    <location>
        <begin position="112"/>
        <end position="131"/>
    </location>
</feature>
<dbReference type="GO" id="GO:0098797">
    <property type="term" value="C:plasma membrane protein complex"/>
    <property type="evidence" value="ECO:0007669"/>
    <property type="project" value="TreeGrafter"/>
</dbReference>
<evidence type="ECO:0000256" key="11">
    <source>
        <dbReference type="SAM" id="Phobius"/>
    </source>
</evidence>
<feature type="transmembrane region" description="Helical" evidence="11">
    <location>
        <begin position="43"/>
        <end position="61"/>
    </location>
</feature>
<dbReference type="RefSeq" id="WP_202245268.1">
    <property type="nucleotide sequence ID" value="NZ_JAESIY010000008.1"/>
</dbReference>
<name>A0A937K269_9BACT</name>
<evidence type="ECO:0000256" key="1">
    <source>
        <dbReference type="ARBA" id="ARBA00004383"/>
    </source>
</evidence>
<dbReference type="Pfam" id="PF03544">
    <property type="entry name" value="TonB_C"/>
    <property type="match status" value="1"/>
</dbReference>
<keyword evidence="14" id="KW-1185">Reference proteome</keyword>
<keyword evidence="9 11" id="KW-0472">Membrane</keyword>
<protein>
    <submittedName>
        <fullName evidence="13">Energy transducer TonB</fullName>
    </submittedName>
</protein>
<dbReference type="PANTHER" id="PTHR33446">
    <property type="entry name" value="PROTEIN TONB-RELATED"/>
    <property type="match status" value="1"/>
</dbReference>
<keyword evidence="3" id="KW-0813">Transport</keyword>
<evidence type="ECO:0000256" key="3">
    <source>
        <dbReference type="ARBA" id="ARBA00022448"/>
    </source>
</evidence>
<accession>A0A937K269</accession>
<dbReference type="Gene3D" id="3.30.1150.10">
    <property type="match status" value="1"/>
</dbReference>
<dbReference type="InterPro" id="IPR051045">
    <property type="entry name" value="TonB-dependent_transducer"/>
</dbReference>
<dbReference type="GO" id="GO:0055085">
    <property type="term" value="P:transmembrane transport"/>
    <property type="evidence" value="ECO:0007669"/>
    <property type="project" value="InterPro"/>
</dbReference>
<evidence type="ECO:0000256" key="7">
    <source>
        <dbReference type="ARBA" id="ARBA00022927"/>
    </source>
</evidence>
<evidence type="ECO:0000256" key="10">
    <source>
        <dbReference type="SAM" id="MobiDB-lite"/>
    </source>
</evidence>
<dbReference type="PROSITE" id="PS52015">
    <property type="entry name" value="TONB_CTD"/>
    <property type="match status" value="1"/>
</dbReference>
<dbReference type="SUPFAM" id="SSF74653">
    <property type="entry name" value="TolA/TonB C-terminal domain"/>
    <property type="match status" value="1"/>
</dbReference>
<keyword evidence="4" id="KW-1003">Cell membrane</keyword>
<evidence type="ECO:0000256" key="2">
    <source>
        <dbReference type="ARBA" id="ARBA00006555"/>
    </source>
</evidence>
<evidence type="ECO:0000313" key="14">
    <source>
        <dbReference type="Proteomes" id="UP000659388"/>
    </source>
</evidence>
<dbReference type="InterPro" id="IPR006260">
    <property type="entry name" value="TonB/TolA_C"/>
</dbReference>
<evidence type="ECO:0000256" key="4">
    <source>
        <dbReference type="ARBA" id="ARBA00022475"/>
    </source>
</evidence>
<reference evidence="13" key="1">
    <citation type="submission" date="2021-01" db="EMBL/GenBank/DDBJ databases">
        <title>Fulvivirga kasyanovii gen. nov., sp nov., a novel member of the phylum Bacteroidetes isolated from seawater in a mussel farm.</title>
        <authorList>
            <person name="Zhao L.-H."/>
            <person name="Wang Z.-J."/>
        </authorList>
    </citation>
    <scope>NUCLEOTIDE SEQUENCE</scope>
    <source>
        <strain evidence="13">2943</strain>
    </source>
</reference>
<evidence type="ECO:0000259" key="12">
    <source>
        <dbReference type="PROSITE" id="PS52015"/>
    </source>
</evidence>
<comment type="subcellular location">
    <subcellularLocation>
        <location evidence="1">Cell inner membrane</location>
        <topology evidence="1">Single-pass membrane protein</topology>
        <orientation evidence="1">Periplasmic side</orientation>
    </subcellularLocation>
</comment>
<comment type="similarity">
    <text evidence="2">Belongs to the TonB family.</text>
</comment>
<dbReference type="AlphaFoldDB" id="A0A937K269"/>
<feature type="region of interest" description="Disordered" evidence="10">
    <location>
        <begin position="95"/>
        <end position="147"/>
    </location>
</feature>
<dbReference type="GO" id="GO:0031992">
    <property type="term" value="F:energy transducer activity"/>
    <property type="evidence" value="ECO:0007669"/>
    <property type="project" value="TreeGrafter"/>
</dbReference>
<evidence type="ECO:0000256" key="5">
    <source>
        <dbReference type="ARBA" id="ARBA00022519"/>
    </source>
</evidence>
<feature type="domain" description="TonB C-terminal" evidence="12">
    <location>
        <begin position="157"/>
        <end position="247"/>
    </location>
</feature>
<evidence type="ECO:0000256" key="8">
    <source>
        <dbReference type="ARBA" id="ARBA00022989"/>
    </source>
</evidence>
<evidence type="ECO:0000313" key="13">
    <source>
        <dbReference type="EMBL" id="MBL3657477.1"/>
    </source>
</evidence>
<comment type="caution">
    <text evidence="13">The sequence shown here is derived from an EMBL/GenBank/DDBJ whole genome shotgun (WGS) entry which is preliminary data.</text>
</comment>
<evidence type="ECO:0000256" key="6">
    <source>
        <dbReference type="ARBA" id="ARBA00022692"/>
    </source>
</evidence>
<dbReference type="Proteomes" id="UP000659388">
    <property type="component" value="Unassembled WGS sequence"/>
</dbReference>
<feature type="compositionally biased region" description="Polar residues" evidence="10">
    <location>
        <begin position="132"/>
        <end position="145"/>
    </location>
</feature>
<keyword evidence="5" id="KW-0997">Cell inner membrane</keyword>
<keyword evidence="6 11" id="KW-0812">Transmembrane</keyword>
<proteinExistence type="inferred from homology"/>
<organism evidence="13 14">
    <name type="scientific">Fulvivirga sediminis</name>
    <dbReference type="NCBI Taxonomy" id="2803949"/>
    <lineage>
        <taxon>Bacteria</taxon>
        <taxon>Pseudomonadati</taxon>
        <taxon>Bacteroidota</taxon>
        <taxon>Cytophagia</taxon>
        <taxon>Cytophagales</taxon>
        <taxon>Fulvivirgaceae</taxon>
        <taxon>Fulvivirga</taxon>
    </lineage>
</organism>
<dbReference type="PANTHER" id="PTHR33446:SF2">
    <property type="entry name" value="PROTEIN TONB"/>
    <property type="match status" value="1"/>
</dbReference>
<dbReference type="NCBIfam" id="TIGR01352">
    <property type="entry name" value="tonB_Cterm"/>
    <property type="match status" value="1"/>
</dbReference>
<gene>
    <name evidence="13" type="ORF">JL102_15120</name>
</gene>
<dbReference type="InterPro" id="IPR037682">
    <property type="entry name" value="TonB_C"/>
</dbReference>
<keyword evidence="7" id="KW-0653">Protein transport</keyword>
<keyword evidence="8 11" id="KW-1133">Transmembrane helix</keyword>
<evidence type="ECO:0000256" key="9">
    <source>
        <dbReference type="ARBA" id="ARBA00023136"/>
    </source>
</evidence>
<dbReference type="GO" id="GO:0015031">
    <property type="term" value="P:protein transport"/>
    <property type="evidence" value="ECO:0007669"/>
    <property type="project" value="UniProtKB-KW"/>
</dbReference>
<sequence length="247" mass="27996">MKNYKVIRTKRILPDQNLKEAQDFNGLMQKYEAKKSFKADIQFYLKAFLGVALVVSFMMFVNKNFVDNSGEENRIKPNEGTAILGEEDFIIEEPMNEKKSSDESGAQAKNETGTKTKEESIEIESSPKDNNKPNVSENIARQDSVQEYDYQEARPMDGMEALYLYFENNLKYPSESVQDSISGVTIVSFFIDKEGQPVEISIDKSLGENFDKAAIEVIENMPKWLPATINGNPIKSKMSVPLTFNIN</sequence>